<accession>A0ACA9LHG5</accession>
<feature type="non-terminal residue" evidence="1">
    <location>
        <position position="1"/>
    </location>
</feature>
<evidence type="ECO:0000313" key="1">
    <source>
        <dbReference type="EMBL" id="CAG8531166.1"/>
    </source>
</evidence>
<evidence type="ECO:0000313" key="2">
    <source>
        <dbReference type="Proteomes" id="UP000789860"/>
    </source>
</evidence>
<proteinExistence type="predicted"/>
<reference evidence="1" key="1">
    <citation type="submission" date="2021-06" db="EMBL/GenBank/DDBJ databases">
        <authorList>
            <person name="Kallberg Y."/>
            <person name="Tangrot J."/>
            <person name="Rosling A."/>
        </authorList>
    </citation>
    <scope>NUCLEOTIDE SEQUENCE</scope>
    <source>
        <strain evidence="1">AU212A</strain>
    </source>
</reference>
<keyword evidence="2" id="KW-1185">Reference proteome</keyword>
<feature type="non-terminal residue" evidence="1">
    <location>
        <position position="342"/>
    </location>
</feature>
<dbReference type="EMBL" id="CAJVPM010006053">
    <property type="protein sequence ID" value="CAG8531166.1"/>
    <property type="molecule type" value="Genomic_DNA"/>
</dbReference>
<protein>
    <submittedName>
        <fullName evidence="1">759_t:CDS:1</fullName>
    </submittedName>
</protein>
<name>A0ACA9LHG5_9GLOM</name>
<gene>
    <name evidence="1" type="ORF">SCALOS_LOCUS4464</name>
</gene>
<sequence>MDTGTLPPEYYSKLEKLKKELDDEDITEKGFEKKKKALLENYKYYIPVDNNISSISSAPTLNLPPFDYDKRTSPDNSNIPQKFYASNGESNPLQNFGSDNNNPQLNLYLDDENPYFRNQHRNSTQTRIPPHVKVSPSHNRTHSENDAIDSFKWRPPIVSRATDPSQSNVNFLTTPPVPASLDPNPSQWGSRSLPPTPGYMPVQQGYNPSFPYHSSPAGYGSGVSRPMMVRPRPPLPLPPYPMPYPNGMYSSVHRPIPGPNVRPQPPRPVQYIRPLFNDNPTVGRTQQIINDELDVSAEATKVQDDNESIRSSTSYAFKLDGLINPSIPSIERFTKSDDKIGI</sequence>
<dbReference type="Proteomes" id="UP000789860">
    <property type="component" value="Unassembled WGS sequence"/>
</dbReference>
<comment type="caution">
    <text evidence="1">The sequence shown here is derived from an EMBL/GenBank/DDBJ whole genome shotgun (WGS) entry which is preliminary data.</text>
</comment>
<organism evidence="1 2">
    <name type="scientific">Scutellospora calospora</name>
    <dbReference type="NCBI Taxonomy" id="85575"/>
    <lineage>
        <taxon>Eukaryota</taxon>
        <taxon>Fungi</taxon>
        <taxon>Fungi incertae sedis</taxon>
        <taxon>Mucoromycota</taxon>
        <taxon>Glomeromycotina</taxon>
        <taxon>Glomeromycetes</taxon>
        <taxon>Diversisporales</taxon>
        <taxon>Gigasporaceae</taxon>
        <taxon>Scutellospora</taxon>
    </lineage>
</organism>